<sequence length="590" mass="67452">MSARQGTQGETSFQIYTSAARALYLYSGVRVHSRDLHSFFDLTPMEQCKHDCIDRLGCYYAGGDLELEYVPHITYVRYYNVTRDRSGAREEQVRSAAAEYIFNSLSSRADTVELTYRSQRSRSASKVNETFLNRTIDLKFKGTRHLVADPESSFARKWSIGVITREDARRRELCSREKMREGRAAALRSSFLGMHLRAMCTIRCTLTPAADRLTQQPPQQPRISYASLVKRYCEMSSGASTHLHGLRTSRTKTNLLYLIYERVSKFGRWPSRTHKLFMYIIRATMIEPCSSFSRLESSSSFWSDDQMYHHERSECMQPAVQPLHLLGAQKWAKVLLFLGYAYGETFARKWSIGVITREDARRRELCSREKMREGRAAALRSSFLGMHLRAMCTIRCTLTPAADRLTQQPPQQPRISYASLVKRYCEMSSGASTHLHGLRVSKLVLQYMPCGCSDASARKSRYHRSSEIVIFFVSQPSSRKSQFKLVVSEACTISLTIIHKSLNGDSLFVIGRTLLRTRTALHTRNSLHTSLIYVSRKPASTMYKSTHTYARKIFPSYANSISSIKANCLHETSPSPFFIRITPALRTRCT</sequence>
<gene>
    <name evidence="1" type="ORF">TBRA_LOCUS14955</name>
</gene>
<protein>
    <submittedName>
        <fullName evidence="1">Uncharacterized protein</fullName>
    </submittedName>
</protein>
<reference evidence="1 2" key="1">
    <citation type="submission" date="2020-02" db="EMBL/GenBank/DDBJ databases">
        <authorList>
            <person name="Ferguson B K."/>
        </authorList>
    </citation>
    <scope>NUCLEOTIDE SEQUENCE [LARGE SCALE GENOMIC DNA]</scope>
</reference>
<dbReference type="Proteomes" id="UP000479190">
    <property type="component" value="Unassembled WGS sequence"/>
</dbReference>
<keyword evidence="2" id="KW-1185">Reference proteome</keyword>
<accession>A0A6H5J459</accession>
<dbReference type="AlphaFoldDB" id="A0A6H5J459"/>
<name>A0A6H5J459_9HYME</name>
<organism evidence="1 2">
    <name type="scientific">Trichogramma brassicae</name>
    <dbReference type="NCBI Taxonomy" id="86971"/>
    <lineage>
        <taxon>Eukaryota</taxon>
        <taxon>Metazoa</taxon>
        <taxon>Ecdysozoa</taxon>
        <taxon>Arthropoda</taxon>
        <taxon>Hexapoda</taxon>
        <taxon>Insecta</taxon>
        <taxon>Pterygota</taxon>
        <taxon>Neoptera</taxon>
        <taxon>Endopterygota</taxon>
        <taxon>Hymenoptera</taxon>
        <taxon>Apocrita</taxon>
        <taxon>Proctotrupomorpha</taxon>
        <taxon>Chalcidoidea</taxon>
        <taxon>Trichogrammatidae</taxon>
        <taxon>Trichogramma</taxon>
    </lineage>
</organism>
<evidence type="ECO:0000313" key="1">
    <source>
        <dbReference type="EMBL" id="CAB0043367.1"/>
    </source>
</evidence>
<proteinExistence type="predicted"/>
<dbReference type="EMBL" id="CADCXV010001316">
    <property type="protein sequence ID" value="CAB0043367.1"/>
    <property type="molecule type" value="Genomic_DNA"/>
</dbReference>
<evidence type="ECO:0000313" key="2">
    <source>
        <dbReference type="Proteomes" id="UP000479190"/>
    </source>
</evidence>